<evidence type="ECO:0000313" key="2">
    <source>
        <dbReference type="EMBL" id="QBE66069.1"/>
    </source>
</evidence>
<dbReference type="KEGG" id="plue:EWM63_26330"/>
<name>A0A4P6L3K1_9BURK</name>
<dbReference type="Pfam" id="PF07589">
    <property type="entry name" value="PEP-CTERM"/>
    <property type="match status" value="1"/>
</dbReference>
<gene>
    <name evidence="2" type="ORF">EWM63_26330</name>
</gene>
<dbReference type="AlphaFoldDB" id="A0A4P6L3K1"/>
<dbReference type="EMBL" id="CP035913">
    <property type="protein sequence ID" value="QBE66069.1"/>
    <property type="molecule type" value="Genomic_DNA"/>
</dbReference>
<evidence type="ECO:0000313" key="3">
    <source>
        <dbReference type="Proteomes" id="UP000290637"/>
    </source>
</evidence>
<feature type="domain" description="Ice-binding protein C-terminal" evidence="1">
    <location>
        <begin position="87"/>
        <end position="109"/>
    </location>
</feature>
<organism evidence="2 3">
    <name type="scientific">Pseudoduganella lutea</name>
    <dbReference type="NCBI Taxonomy" id="321985"/>
    <lineage>
        <taxon>Bacteria</taxon>
        <taxon>Pseudomonadati</taxon>
        <taxon>Pseudomonadota</taxon>
        <taxon>Betaproteobacteria</taxon>
        <taxon>Burkholderiales</taxon>
        <taxon>Oxalobacteraceae</taxon>
        <taxon>Telluria group</taxon>
        <taxon>Pseudoduganella</taxon>
    </lineage>
</organism>
<protein>
    <submittedName>
        <fullName evidence="2">PEP-CTERM sorting domain-containing protein</fullName>
    </submittedName>
</protein>
<proteinExistence type="predicted"/>
<dbReference type="NCBIfam" id="TIGR02595">
    <property type="entry name" value="PEP_CTERM"/>
    <property type="match status" value="1"/>
</dbReference>
<dbReference type="Proteomes" id="UP000290637">
    <property type="component" value="Chromosome"/>
</dbReference>
<keyword evidence="3" id="KW-1185">Reference proteome</keyword>
<evidence type="ECO:0000259" key="1">
    <source>
        <dbReference type="Pfam" id="PF07589"/>
    </source>
</evidence>
<reference evidence="2 3" key="1">
    <citation type="submission" date="2019-02" db="EMBL/GenBank/DDBJ databases">
        <title>Draft Genome Sequences of Six Type Strains of the Genus Massilia.</title>
        <authorList>
            <person name="Miess H."/>
            <person name="Frediansyhah A."/>
            <person name="Gross H."/>
        </authorList>
    </citation>
    <scope>NUCLEOTIDE SEQUENCE [LARGE SCALE GENOMIC DNA]</scope>
    <source>
        <strain evidence="2 3">DSM 17473</strain>
    </source>
</reference>
<sequence>MSTAATVPTACCTRSARRTIPRSPRSGIGSMPRPRPRGWQIASKTILLTLRVGSPFATAHYGFSQGATNLQAFATITSLTRVDIQSPVPEPATWGMLGLGLGMLAFVSRK</sequence>
<accession>A0A4P6L3K1</accession>
<dbReference type="InterPro" id="IPR013424">
    <property type="entry name" value="Ice-binding_C"/>
</dbReference>